<accession>A0ABX2EEA5</accession>
<dbReference type="Gene3D" id="1.20.120.520">
    <property type="entry name" value="nmb1532 protein domain like"/>
    <property type="match status" value="1"/>
</dbReference>
<protein>
    <submittedName>
        <fullName evidence="2">Hemerythrin domain-containing protein</fullName>
    </submittedName>
</protein>
<gene>
    <name evidence="2" type="ORF">HLB44_08185</name>
</gene>
<proteinExistence type="predicted"/>
<feature type="domain" description="Hemerythrin-like" evidence="1">
    <location>
        <begin position="3"/>
        <end position="121"/>
    </location>
</feature>
<dbReference type="InterPro" id="IPR012312">
    <property type="entry name" value="Hemerythrin-like"/>
</dbReference>
<organism evidence="2 3">
    <name type="scientific">Pseudaquabacterium terrae</name>
    <dbReference type="NCBI Taxonomy" id="2732868"/>
    <lineage>
        <taxon>Bacteria</taxon>
        <taxon>Pseudomonadati</taxon>
        <taxon>Pseudomonadota</taxon>
        <taxon>Betaproteobacteria</taxon>
        <taxon>Burkholderiales</taxon>
        <taxon>Sphaerotilaceae</taxon>
        <taxon>Pseudaquabacterium</taxon>
    </lineage>
</organism>
<sequence length="153" mass="17787">MNTLYDDLRASHVTQRRLCTSLVRTGAKNPAKRQQVFRELRIELAAHAAAEERYLYVPILMYDMGLNTARHALAEHHDMDELVEDLQALDPAGEAWGAKAIELAHKVRHHLQEEETKFFQLSGKLLSETRKLRLARQYRSDYERMLKAAAKRY</sequence>
<dbReference type="Proteomes" id="UP000737171">
    <property type="component" value="Unassembled WGS sequence"/>
</dbReference>
<dbReference type="Pfam" id="PF01814">
    <property type="entry name" value="Hemerythrin"/>
    <property type="match status" value="1"/>
</dbReference>
<evidence type="ECO:0000259" key="1">
    <source>
        <dbReference type="Pfam" id="PF01814"/>
    </source>
</evidence>
<name>A0ABX2EEA5_9BURK</name>
<evidence type="ECO:0000313" key="3">
    <source>
        <dbReference type="Proteomes" id="UP000737171"/>
    </source>
</evidence>
<dbReference type="EMBL" id="JABRWJ010000002">
    <property type="protein sequence ID" value="NRF66959.1"/>
    <property type="molecule type" value="Genomic_DNA"/>
</dbReference>
<dbReference type="PANTHER" id="PTHR35585:SF1">
    <property type="entry name" value="HHE DOMAIN PROTEIN (AFU_ORTHOLOGUE AFUA_4G00730)"/>
    <property type="match status" value="1"/>
</dbReference>
<comment type="caution">
    <text evidence="2">The sequence shown here is derived from an EMBL/GenBank/DDBJ whole genome shotgun (WGS) entry which is preliminary data.</text>
</comment>
<evidence type="ECO:0000313" key="2">
    <source>
        <dbReference type="EMBL" id="NRF66959.1"/>
    </source>
</evidence>
<dbReference type="PANTHER" id="PTHR35585">
    <property type="entry name" value="HHE DOMAIN PROTEIN (AFU_ORTHOLOGUE AFUA_4G00730)"/>
    <property type="match status" value="1"/>
</dbReference>
<keyword evidence="3" id="KW-1185">Reference proteome</keyword>
<reference evidence="2 3" key="1">
    <citation type="submission" date="2020-05" db="EMBL/GenBank/DDBJ databases">
        <title>Aquincola sp. isolate from soil.</title>
        <authorList>
            <person name="Han J."/>
            <person name="Kim D.-U."/>
        </authorList>
    </citation>
    <scope>NUCLEOTIDE SEQUENCE [LARGE SCALE GENOMIC DNA]</scope>
    <source>
        <strain evidence="2 3">S2</strain>
    </source>
</reference>
<dbReference type="RefSeq" id="WP_173122052.1">
    <property type="nucleotide sequence ID" value="NZ_JABRWJ010000002.1"/>
</dbReference>